<protein>
    <submittedName>
        <fullName evidence="1">Uncharacterized protein</fullName>
    </submittedName>
</protein>
<evidence type="ECO:0000313" key="1">
    <source>
        <dbReference type="EMBL" id="SVE54679.1"/>
    </source>
</evidence>
<sequence>MFCQGEYQILTTPKNVFQLSANGGLSSLINSYNYSNPSTFNPMNNGYTFNIIHYPSDITMYNFSKNRYSISFFNYGFFESQIQDIIY</sequence>
<gene>
    <name evidence="1" type="ORF">METZ01_LOCUS507533</name>
</gene>
<organism evidence="1">
    <name type="scientific">marine metagenome</name>
    <dbReference type="NCBI Taxonomy" id="408172"/>
    <lineage>
        <taxon>unclassified sequences</taxon>
        <taxon>metagenomes</taxon>
        <taxon>ecological metagenomes</taxon>
    </lineage>
</organism>
<dbReference type="EMBL" id="UINC01224878">
    <property type="protein sequence ID" value="SVE54679.1"/>
    <property type="molecule type" value="Genomic_DNA"/>
</dbReference>
<proteinExistence type="predicted"/>
<feature type="non-terminal residue" evidence="1">
    <location>
        <position position="87"/>
    </location>
</feature>
<reference evidence="1" key="1">
    <citation type="submission" date="2018-05" db="EMBL/GenBank/DDBJ databases">
        <authorList>
            <person name="Lanie J.A."/>
            <person name="Ng W.-L."/>
            <person name="Kazmierczak K.M."/>
            <person name="Andrzejewski T.M."/>
            <person name="Davidsen T.M."/>
            <person name="Wayne K.J."/>
            <person name="Tettelin H."/>
            <person name="Glass J.I."/>
            <person name="Rusch D."/>
            <person name="Podicherti R."/>
            <person name="Tsui H.-C.T."/>
            <person name="Winkler M.E."/>
        </authorList>
    </citation>
    <scope>NUCLEOTIDE SEQUENCE</scope>
</reference>
<name>A0A383EDI4_9ZZZZ</name>
<dbReference type="AlphaFoldDB" id="A0A383EDI4"/>
<accession>A0A383EDI4</accession>